<sequence length="89" mass="10612">MFYKLENDDYKTVKELFKKLDNNLQIESILERHNGLVFVDNVKKPLTACIYDCQHNFYIAGNVDNKEFNEALKEHMLHNILIMTYQMVI</sequence>
<accession>A0A1M6JN70</accession>
<dbReference type="EMBL" id="FRAD01000003">
    <property type="protein sequence ID" value="SHJ48165.1"/>
    <property type="molecule type" value="Genomic_DNA"/>
</dbReference>
<dbReference type="RefSeq" id="WP_084671895.1">
    <property type="nucleotide sequence ID" value="NZ_FRAD01000003.1"/>
</dbReference>
<keyword evidence="2" id="KW-1185">Reference proteome</keyword>
<dbReference type="AlphaFoldDB" id="A0A1M6JN70"/>
<dbReference type="Proteomes" id="UP000183952">
    <property type="component" value="Unassembled WGS sequence"/>
</dbReference>
<protein>
    <submittedName>
        <fullName evidence="1">Uncharacterized protein</fullName>
    </submittedName>
</protein>
<organism evidence="1 2">
    <name type="scientific">Hathewaya proteolytica DSM 3090</name>
    <dbReference type="NCBI Taxonomy" id="1121331"/>
    <lineage>
        <taxon>Bacteria</taxon>
        <taxon>Bacillati</taxon>
        <taxon>Bacillota</taxon>
        <taxon>Clostridia</taxon>
        <taxon>Eubacteriales</taxon>
        <taxon>Clostridiaceae</taxon>
        <taxon>Hathewaya</taxon>
    </lineage>
</organism>
<dbReference type="InterPro" id="IPR042573">
    <property type="entry name" value="GNAT_acetyltra_N"/>
</dbReference>
<proteinExistence type="predicted"/>
<evidence type="ECO:0000313" key="2">
    <source>
        <dbReference type="Proteomes" id="UP000183952"/>
    </source>
</evidence>
<dbReference type="OrthoDB" id="7054616at2"/>
<name>A0A1M6JN70_9CLOT</name>
<evidence type="ECO:0000313" key="1">
    <source>
        <dbReference type="EMBL" id="SHJ48165.1"/>
    </source>
</evidence>
<dbReference type="Gene3D" id="3.40.630.110">
    <property type="entry name" value="GNAT acetyltransferase-like"/>
    <property type="match status" value="1"/>
</dbReference>
<gene>
    <name evidence="1" type="ORF">SAMN02745248_00254</name>
</gene>
<reference evidence="1 2" key="1">
    <citation type="submission" date="2016-11" db="EMBL/GenBank/DDBJ databases">
        <authorList>
            <person name="Jaros S."/>
            <person name="Januszkiewicz K."/>
            <person name="Wedrychowicz H."/>
        </authorList>
    </citation>
    <scope>NUCLEOTIDE SEQUENCE [LARGE SCALE GENOMIC DNA]</scope>
    <source>
        <strain evidence="1 2">DSM 3090</strain>
    </source>
</reference>
<dbReference type="STRING" id="1121331.SAMN02745248_00254"/>